<evidence type="ECO:0000259" key="2">
    <source>
        <dbReference type="PROSITE" id="PS51029"/>
    </source>
</evidence>
<keyword evidence="5" id="KW-1185">Reference proteome</keyword>
<dbReference type="FunCoup" id="A0A672GFE7">
    <property type="interactions" value="1"/>
</dbReference>
<sequence length="207" mass="23749">MNMEYKLIMAVSGFPSLYDTNSLTYRDLNMRSDAWRQVAELVGVPESECRRKWKTLRDQHRRERQREKERRESGIGLANYRPWRYSSILSFLNPFIDARAAGTNGWALDPQPSHLHAAELVGCSTTTDTRSDDDDSYGDMKELLETVLHSVTTLARDAQSAEQRDDVTLFLLSLAPAMRRLEPEKQSLLRTRMQQLLHEAEFGAASV</sequence>
<dbReference type="InterPro" id="IPR004210">
    <property type="entry name" value="BESS_motif"/>
</dbReference>
<evidence type="ECO:0000256" key="1">
    <source>
        <dbReference type="PROSITE-ProRule" id="PRU00371"/>
    </source>
</evidence>
<dbReference type="Pfam" id="PF10545">
    <property type="entry name" value="MADF_DNA_bdg"/>
    <property type="match status" value="1"/>
</dbReference>
<dbReference type="Ensembl" id="ENSSFAT00005018234.1">
    <property type="protein sequence ID" value="ENSSFAP00005017556.1"/>
    <property type="gene ID" value="ENSSFAG00005009287.1"/>
</dbReference>
<dbReference type="GO" id="GO:0006357">
    <property type="term" value="P:regulation of transcription by RNA polymerase II"/>
    <property type="evidence" value="ECO:0007669"/>
    <property type="project" value="TreeGrafter"/>
</dbReference>
<keyword evidence="1" id="KW-0539">Nucleus</keyword>
<dbReference type="PROSITE" id="PS51031">
    <property type="entry name" value="BESS"/>
    <property type="match status" value="1"/>
</dbReference>
<dbReference type="PANTHER" id="PTHR12243">
    <property type="entry name" value="MADF DOMAIN TRANSCRIPTION FACTOR"/>
    <property type="match status" value="1"/>
</dbReference>
<feature type="domain" description="BESS" evidence="3">
    <location>
        <begin position="164"/>
        <end position="203"/>
    </location>
</feature>
<dbReference type="OMA" id="TESWLES"/>
<evidence type="ECO:0000259" key="3">
    <source>
        <dbReference type="PROSITE" id="PS51031"/>
    </source>
</evidence>
<dbReference type="SMART" id="SM00595">
    <property type="entry name" value="MADF"/>
    <property type="match status" value="1"/>
</dbReference>
<dbReference type="Pfam" id="PF02944">
    <property type="entry name" value="BESS"/>
    <property type="match status" value="1"/>
</dbReference>
<dbReference type="AlphaFoldDB" id="A0A672GFE7"/>
<dbReference type="GO" id="GO:0005634">
    <property type="term" value="C:nucleus"/>
    <property type="evidence" value="ECO:0007669"/>
    <property type="project" value="UniProtKB-SubCell"/>
</dbReference>
<comment type="subcellular location">
    <subcellularLocation>
        <location evidence="1">Nucleus</location>
    </subcellularLocation>
</comment>
<gene>
    <name evidence="4" type="primary">LOC115401922</name>
</gene>
<dbReference type="Proteomes" id="UP000472267">
    <property type="component" value="Chromosome 15"/>
</dbReference>
<name>A0A672GFE7_SALFA</name>
<reference evidence="4" key="2">
    <citation type="submission" date="2025-08" db="UniProtKB">
        <authorList>
            <consortium name="Ensembl"/>
        </authorList>
    </citation>
    <scope>IDENTIFICATION</scope>
</reference>
<dbReference type="InParanoid" id="A0A672GFE7"/>
<dbReference type="PROSITE" id="PS51029">
    <property type="entry name" value="MADF"/>
    <property type="match status" value="1"/>
</dbReference>
<reference evidence="4" key="3">
    <citation type="submission" date="2025-09" db="UniProtKB">
        <authorList>
            <consortium name="Ensembl"/>
        </authorList>
    </citation>
    <scope>IDENTIFICATION</scope>
</reference>
<dbReference type="PANTHER" id="PTHR12243:SF48">
    <property type="entry name" value="MADF DOMAIN-CONTAINING PROTEIN"/>
    <property type="match status" value="1"/>
</dbReference>
<evidence type="ECO:0008006" key="6">
    <source>
        <dbReference type="Google" id="ProtNLM"/>
    </source>
</evidence>
<dbReference type="InterPro" id="IPR006578">
    <property type="entry name" value="MADF-dom"/>
</dbReference>
<dbReference type="InterPro" id="IPR039353">
    <property type="entry name" value="TF_Adf1"/>
</dbReference>
<accession>A0A672GFE7</accession>
<proteinExistence type="predicted"/>
<dbReference type="GO" id="GO:0005667">
    <property type="term" value="C:transcription regulator complex"/>
    <property type="evidence" value="ECO:0007669"/>
    <property type="project" value="TreeGrafter"/>
</dbReference>
<evidence type="ECO:0000313" key="5">
    <source>
        <dbReference type="Proteomes" id="UP000472267"/>
    </source>
</evidence>
<protein>
    <recommendedName>
        <fullName evidence="6">MADF domain-containing protein</fullName>
    </recommendedName>
</protein>
<reference evidence="4" key="1">
    <citation type="submission" date="2019-06" db="EMBL/GenBank/DDBJ databases">
        <authorList>
            <consortium name="Wellcome Sanger Institute Data Sharing"/>
        </authorList>
    </citation>
    <scope>NUCLEOTIDE SEQUENCE [LARGE SCALE GENOMIC DNA]</scope>
</reference>
<organism evidence="4 5">
    <name type="scientific">Salarias fasciatus</name>
    <name type="common">Jewelled blenny</name>
    <name type="synonym">Blennius fasciatus</name>
    <dbReference type="NCBI Taxonomy" id="181472"/>
    <lineage>
        <taxon>Eukaryota</taxon>
        <taxon>Metazoa</taxon>
        <taxon>Chordata</taxon>
        <taxon>Craniata</taxon>
        <taxon>Vertebrata</taxon>
        <taxon>Euteleostomi</taxon>
        <taxon>Actinopterygii</taxon>
        <taxon>Neopterygii</taxon>
        <taxon>Teleostei</taxon>
        <taxon>Neoteleostei</taxon>
        <taxon>Acanthomorphata</taxon>
        <taxon>Ovalentaria</taxon>
        <taxon>Blenniimorphae</taxon>
        <taxon>Blenniiformes</taxon>
        <taxon>Blennioidei</taxon>
        <taxon>Blenniidae</taxon>
        <taxon>Salariinae</taxon>
        <taxon>Salarias</taxon>
    </lineage>
</organism>
<evidence type="ECO:0000313" key="4">
    <source>
        <dbReference type="Ensembl" id="ENSSFAP00005017556.1"/>
    </source>
</evidence>
<feature type="domain" description="MADF" evidence="2">
    <location>
        <begin position="6"/>
        <end position="97"/>
    </location>
</feature>
<dbReference type="GO" id="GO:0003677">
    <property type="term" value="F:DNA binding"/>
    <property type="evidence" value="ECO:0007669"/>
    <property type="project" value="InterPro"/>
</dbReference>